<evidence type="ECO:0000313" key="4">
    <source>
        <dbReference type="Proteomes" id="UP000260793"/>
    </source>
</evidence>
<keyword evidence="2" id="KW-0812">Transmembrane</keyword>
<evidence type="ECO:0000256" key="1">
    <source>
        <dbReference type="SAM" id="Coils"/>
    </source>
</evidence>
<keyword evidence="1" id="KW-0175">Coiled coil</keyword>
<gene>
    <name evidence="3" type="ORF">DXD17_03665</name>
</gene>
<dbReference type="SMART" id="SM00028">
    <property type="entry name" value="TPR"/>
    <property type="match status" value="4"/>
</dbReference>
<protein>
    <recommendedName>
        <fullName evidence="5">Tetratricopeptide repeat protein</fullName>
    </recommendedName>
</protein>
<dbReference type="RefSeq" id="WP_117687796.1">
    <property type="nucleotide sequence ID" value="NZ_QSQN01000007.1"/>
</dbReference>
<dbReference type="InterPro" id="IPR019734">
    <property type="entry name" value="TPR_rpt"/>
</dbReference>
<accession>A0A3E4LW00</accession>
<reference evidence="3 4" key="1">
    <citation type="submission" date="2018-08" db="EMBL/GenBank/DDBJ databases">
        <title>A genome reference for cultivated species of the human gut microbiota.</title>
        <authorList>
            <person name="Zou Y."/>
            <person name="Xue W."/>
            <person name="Luo G."/>
        </authorList>
    </citation>
    <scope>NUCLEOTIDE SEQUENCE [LARGE SCALE GENOMIC DNA]</scope>
    <source>
        <strain evidence="3 4">TF11-7</strain>
    </source>
</reference>
<dbReference type="Proteomes" id="UP000260793">
    <property type="component" value="Unassembled WGS sequence"/>
</dbReference>
<evidence type="ECO:0000313" key="3">
    <source>
        <dbReference type="EMBL" id="RGK41609.1"/>
    </source>
</evidence>
<dbReference type="SUPFAM" id="SSF48452">
    <property type="entry name" value="TPR-like"/>
    <property type="match status" value="2"/>
</dbReference>
<feature type="transmembrane region" description="Helical" evidence="2">
    <location>
        <begin position="224"/>
        <end position="244"/>
    </location>
</feature>
<keyword evidence="2" id="KW-0472">Membrane</keyword>
<evidence type="ECO:0000256" key="2">
    <source>
        <dbReference type="SAM" id="Phobius"/>
    </source>
</evidence>
<sequence length="457" mass="50980">MDYAKKIMYQSNYWYNDGLKKAQERDMSGAIIALRQSLQYNRENIAARNLLGLVYYGIGEVAEALVEWIISKNLKPRDNIADSYIRNVQDSANELESINQAIKKYNQCLGYCKQNGEDLATIQLKQVIAAHPTFLKAYQLLALIYIQTNQNTKARQLLLTARKLDVSNTTTLNYLREITRQRGRHGKDVDRKKKKKDEAVEYSLGNETIIQPKRSPVRELAGRLAVLNIFIGAVIGAAIIWFLVAPAVNQSRSEKLNDQMRAYSEQIGTLDAQISAQSKTLEQYRAAGEEAQTAVDKANATTASYEKLLSVYDQYRAESVNSSELADALLEINKDSMSDNGKNLYDSISGDIFPAACKRKTANAENSLDSGAYDDAIAELTKVLTMDSSYNDGKAIYLIAQAYQGKQDTENAKKYYQMYLDSYSEYRYADDAQEQLNALGGGTAADGNTGENSTTGE</sequence>
<keyword evidence="2" id="KW-1133">Transmembrane helix</keyword>
<dbReference type="Gene3D" id="1.25.40.10">
    <property type="entry name" value="Tetratricopeptide repeat domain"/>
    <property type="match status" value="3"/>
</dbReference>
<dbReference type="AlphaFoldDB" id="A0A3E4LW00"/>
<name>A0A3E4LW00_9FIRM</name>
<proteinExistence type="predicted"/>
<comment type="caution">
    <text evidence="3">The sequence shown here is derived from an EMBL/GenBank/DDBJ whole genome shotgun (WGS) entry which is preliminary data.</text>
</comment>
<evidence type="ECO:0008006" key="5">
    <source>
        <dbReference type="Google" id="ProtNLM"/>
    </source>
</evidence>
<organism evidence="3 4">
    <name type="scientific">[Ruminococcus] lactaris</name>
    <dbReference type="NCBI Taxonomy" id="46228"/>
    <lineage>
        <taxon>Bacteria</taxon>
        <taxon>Bacillati</taxon>
        <taxon>Bacillota</taxon>
        <taxon>Clostridia</taxon>
        <taxon>Lachnospirales</taxon>
        <taxon>Lachnospiraceae</taxon>
        <taxon>Mediterraneibacter</taxon>
    </lineage>
</organism>
<dbReference type="EMBL" id="QSQN01000007">
    <property type="protein sequence ID" value="RGK41609.1"/>
    <property type="molecule type" value="Genomic_DNA"/>
</dbReference>
<feature type="coiled-coil region" evidence="1">
    <location>
        <begin position="253"/>
        <end position="301"/>
    </location>
</feature>
<dbReference type="InterPro" id="IPR011990">
    <property type="entry name" value="TPR-like_helical_dom_sf"/>
</dbReference>